<dbReference type="CDD" id="cd10527">
    <property type="entry name" value="SET_LSMT"/>
    <property type="match status" value="1"/>
</dbReference>
<name>A0A8S1M6A4_9CILI</name>
<evidence type="ECO:0000259" key="3">
    <source>
        <dbReference type="Pfam" id="PF09273"/>
    </source>
</evidence>
<feature type="coiled-coil region" evidence="1">
    <location>
        <begin position="356"/>
        <end position="383"/>
    </location>
</feature>
<dbReference type="FunFam" id="3.90.1410.10:FF:000038">
    <property type="entry name" value="Uncharacterized protein"/>
    <property type="match status" value="1"/>
</dbReference>
<keyword evidence="1" id="KW-0175">Coiled coil</keyword>
<feature type="domain" description="Rubisco LSMT substrate-binding" evidence="3">
    <location>
        <begin position="548"/>
        <end position="644"/>
    </location>
</feature>
<dbReference type="Pfam" id="PF09273">
    <property type="entry name" value="Rubis-subs-bind"/>
    <property type="match status" value="1"/>
</dbReference>
<protein>
    <recommendedName>
        <fullName evidence="6">SET domain-containing protein</fullName>
    </recommendedName>
</protein>
<dbReference type="GO" id="GO:0016279">
    <property type="term" value="F:protein-lysine N-methyltransferase activity"/>
    <property type="evidence" value="ECO:0007669"/>
    <property type="project" value="TreeGrafter"/>
</dbReference>
<dbReference type="InterPro" id="IPR050600">
    <property type="entry name" value="SETD3_SETD6_MTase"/>
</dbReference>
<dbReference type="PANTHER" id="PTHR13271:SF153">
    <property type="entry name" value="SET DOMAIN-CONTAINING PROTEIN"/>
    <property type="match status" value="1"/>
</dbReference>
<evidence type="ECO:0008006" key="6">
    <source>
        <dbReference type="Google" id="ProtNLM"/>
    </source>
</evidence>
<feature type="domain" description="SET" evidence="2">
    <location>
        <begin position="44"/>
        <end position="227"/>
    </location>
</feature>
<dbReference type="Proteomes" id="UP000692954">
    <property type="component" value="Unassembled WGS sequence"/>
</dbReference>
<reference evidence="4" key="1">
    <citation type="submission" date="2021-01" db="EMBL/GenBank/DDBJ databases">
        <authorList>
            <consortium name="Genoscope - CEA"/>
            <person name="William W."/>
        </authorList>
    </citation>
    <scope>NUCLEOTIDE SEQUENCE</scope>
</reference>
<dbReference type="Pfam" id="PF00856">
    <property type="entry name" value="SET"/>
    <property type="match status" value="1"/>
</dbReference>
<sequence>MQSDQTQMNEIDQNQKYEQLLEWGIENGVKMKGVQIPAFFEDVIGVIATEDLPSNSAIICIPQSLIISPNKCKRSNLNQVYNSHPEVFDQEETNDGDFNILIFYIFNEKKKGEQSFYYPYINAIQSKNTLLGWSNDDLQKIEDTIILEEFGIIKQDVLGLWGKAKLIFDNNENVFGESRITDKRDFYWAVECVMSRCFEWAQKSTCLIPIADFLNHSNKACTHYVIHQGFEKGIVQQIDKKNCEQQYIQKRNKIDLSILGIENGNDIQRYEDQKIKYIIENKEYIEDINQIKDLDKKSKNEQREIINQIQQNQLIKDGQLNIWDLDSISSSDNEDNDSDEEIKQEKQKQFEILKIKELAELKLREEQKRIEREYQQINISNQRIVTVTLNPEKKNKVIIRGLPQYQIEAIKAKQQMMNGRLISEGKESIKQNDNQSENSEESKWDWLDEYDQDIYFCIVSTIPIKKFEQVTISYGKRTNRFLLCWYGFALPENVYSSYNFRLWLNTDILQEKNKEQILNTIIIKKLISEDESIIDKISCNGYEIAVSSLSQEFRIKKHKLNMDIIIFLRLLLSIHYNHEKGLLSTIPLSIDFEIFVMQFYDSILNHLLNSYSQDFNQDVKELEQTREIKKRFAIYINKERKEILINQIKIVLEAIIILNKFKQNRKLKENYLMEDFSIVKGLKRYLQLINEFL</sequence>
<dbReference type="AlphaFoldDB" id="A0A8S1M6A4"/>
<keyword evidence="5" id="KW-1185">Reference proteome</keyword>
<dbReference type="OrthoDB" id="341421at2759"/>
<comment type="caution">
    <text evidence="4">The sequence shown here is derived from an EMBL/GenBank/DDBJ whole genome shotgun (WGS) entry which is preliminary data.</text>
</comment>
<dbReference type="InterPro" id="IPR015353">
    <property type="entry name" value="Rubisco_LSMT_subst-bd"/>
</dbReference>
<evidence type="ECO:0000313" key="4">
    <source>
        <dbReference type="EMBL" id="CAD8075820.1"/>
    </source>
</evidence>
<dbReference type="EMBL" id="CAJJDN010000034">
    <property type="protein sequence ID" value="CAD8075820.1"/>
    <property type="molecule type" value="Genomic_DNA"/>
</dbReference>
<gene>
    <name evidence="4" type="ORF">PSON_ATCC_30995.1.T0340035</name>
</gene>
<dbReference type="PANTHER" id="PTHR13271">
    <property type="entry name" value="UNCHARACTERIZED PUTATIVE METHYLTRANSFERASE"/>
    <property type="match status" value="1"/>
</dbReference>
<organism evidence="4 5">
    <name type="scientific">Paramecium sonneborni</name>
    <dbReference type="NCBI Taxonomy" id="65129"/>
    <lineage>
        <taxon>Eukaryota</taxon>
        <taxon>Sar</taxon>
        <taxon>Alveolata</taxon>
        <taxon>Ciliophora</taxon>
        <taxon>Intramacronucleata</taxon>
        <taxon>Oligohymenophorea</taxon>
        <taxon>Peniculida</taxon>
        <taxon>Parameciidae</taxon>
        <taxon>Paramecium</taxon>
    </lineage>
</organism>
<evidence type="ECO:0000259" key="2">
    <source>
        <dbReference type="Pfam" id="PF00856"/>
    </source>
</evidence>
<accession>A0A8S1M6A4</accession>
<evidence type="ECO:0000313" key="5">
    <source>
        <dbReference type="Proteomes" id="UP000692954"/>
    </source>
</evidence>
<proteinExistence type="predicted"/>
<feature type="coiled-coil region" evidence="1">
    <location>
        <begin position="267"/>
        <end position="311"/>
    </location>
</feature>
<evidence type="ECO:0000256" key="1">
    <source>
        <dbReference type="SAM" id="Coils"/>
    </source>
</evidence>
<dbReference type="InterPro" id="IPR001214">
    <property type="entry name" value="SET_dom"/>
</dbReference>